<evidence type="ECO:0000313" key="8">
    <source>
        <dbReference type="Proteomes" id="UP000799764"/>
    </source>
</evidence>
<dbReference type="OrthoDB" id="2219495at2759"/>
<keyword evidence="3" id="KW-0285">Flavoprotein</keyword>
<evidence type="ECO:0000313" key="7">
    <source>
        <dbReference type="EMBL" id="KAF2445147.1"/>
    </source>
</evidence>
<comment type="cofactor">
    <cofactor evidence="1">
        <name>FAD</name>
        <dbReference type="ChEBI" id="CHEBI:57692"/>
    </cofactor>
</comment>
<dbReference type="Gene3D" id="3.30.9.10">
    <property type="entry name" value="D-Amino Acid Oxidase, subunit A, domain 2"/>
    <property type="match status" value="1"/>
</dbReference>
<evidence type="ECO:0000256" key="2">
    <source>
        <dbReference type="ARBA" id="ARBA00010989"/>
    </source>
</evidence>
<name>A0A9P4UDG5_9PLEO</name>
<dbReference type="InterPro" id="IPR045170">
    <property type="entry name" value="MTOX"/>
</dbReference>
<dbReference type="SUPFAM" id="SSF51905">
    <property type="entry name" value="FAD/NAD(P)-binding domain"/>
    <property type="match status" value="1"/>
</dbReference>
<dbReference type="GO" id="GO:0051698">
    <property type="term" value="F:saccharopine oxidase activity"/>
    <property type="evidence" value="ECO:0007669"/>
    <property type="project" value="TreeGrafter"/>
</dbReference>
<organism evidence="7 8">
    <name type="scientific">Karstenula rhodostoma CBS 690.94</name>
    <dbReference type="NCBI Taxonomy" id="1392251"/>
    <lineage>
        <taxon>Eukaryota</taxon>
        <taxon>Fungi</taxon>
        <taxon>Dikarya</taxon>
        <taxon>Ascomycota</taxon>
        <taxon>Pezizomycotina</taxon>
        <taxon>Dothideomycetes</taxon>
        <taxon>Pleosporomycetidae</taxon>
        <taxon>Pleosporales</taxon>
        <taxon>Massarineae</taxon>
        <taxon>Didymosphaeriaceae</taxon>
        <taxon>Karstenula</taxon>
    </lineage>
</organism>
<dbReference type="GO" id="GO:0008115">
    <property type="term" value="F:sarcosine oxidase activity"/>
    <property type="evidence" value="ECO:0007669"/>
    <property type="project" value="TreeGrafter"/>
</dbReference>
<evidence type="ECO:0000256" key="1">
    <source>
        <dbReference type="ARBA" id="ARBA00001974"/>
    </source>
</evidence>
<reference evidence="7" key="1">
    <citation type="journal article" date="2020" name="Stud. Mycol.">
        <title>101 Dothideomycetes genomes: a test case for predicting lifestyles and emergence of pathogens.</title>
        <authorList>
            <person name="Haridas S."/>
            <person name="Albert R."/>
            <person name="Binder M."/>
            <person name="Bloem J."/>
            <person name="Labutti K."/>
            <person name="Salamov A."/>
            <person name="Andreopoulos B."/>
            <person name="Baker S."/>
            <person name="Barry K."/>
            <person name="Bills G."/>
            <person name="Bluhm B."/>
            <person name="Cannon C."/>
            <person name="Castanera R."/>
            <person name="Culley D."/>
            <person name="Daum C."/>
            <person name="Ezra D."/>
            <person name="Gonzalez J."/>
            <person name="Henrissat B."/>
            <person name="Kuo A."/>
            <person name="Liang C."/>
            <person name="Lipzen A."/>
            <person name="Lutzoni F."/>
            <person name="Magnuson J."/>
            <person name="Mondo S."/>
            <person name="Nolan M."/>
            <person name="Ohm R."/>
            <person name="Pangilinan J."/>
            <person name="Park H.-J."/>
            <person name="Ramirez L."/>
            <person name="Alfaro M."/>
            <person name="Sun H."/>
            <person name="Tritt A."/>
            <person name="Yoshinaga Y."/>
            <person name="Zwiers L.-H."/>
            <person name="Turgeon B."/>
            <person name="Goodwin S."/>
            <person name="Spatafora J."/>
            <person name="Crous P."/>
            <person name="Grigoriev I."/>
        </authorList>
    </citation>
    <scope>NUCLEOTIDE SEQUENCE</scope>
    <source>
        <strain evidence="7">CBS 690.94</strain>
    </source>
</reference>
<dbReference type="PANTHER" id="PTHR10961">
    <property type="entry name" value="PEROXISOMAL SARCOSINE OXIDASE"/>
    <property type="match status" value="1"/>
</dbReference>
<dbReference type="Proteomes" id="UP000799764">
    <property type="component" value="Unassembled WGS sequence"/>
</dbReference>
<dbReference type="Pfam" id="PF01266">
    <property type="entry name" value="DAO"/>
    <property type="match status" value="1"/>
</dbReference>
<keyword evidence="5" id="KW-0560">Oxidoreductase</keyword>
<dbReference type="AlphaFoldDB" id="A0A9P4UDG5"/>
<evidence type="ECO:0000256" key="5">
    <source>
        <dbReference type="ARBA" id="ARBA00023002"/>
    </source>
</evidence>
<gene>
    <name evidence="7" type="ORF">P171DRAFT_514279</name>
</gene>
<dbReference type="Gene3D" id="3.50.50.60">
    <property type="entry name" value="FAD/NAD(P)-binding domain"/>
    <property type="match status" value="1"/>
</dbReference>
<dbReference type="PANTHER" id="PTHR10961:SF26">
    <property type="entry name" value="L-SACCHAROPINE OXIDASE"/>
    <property type="match status" value="1"/>
</dbReference>
<feature type="domain" description="FAD dependent oxidoreductase" evidence="6">
    <location>
        <begin position="10"/>
        <end position="374"/>
    </location>
</feature>
<keyword evidence="8" id="KW-1185">Reference proteome</keyword>
<keyword evidence="4" id="KW-0274">FAD</keyword>
<accession>A0A9P4UDG5</accession>
<evidence type="ECO:0000256" key="3">
    <source>
        <dbReference type="ARBA" id="ARBA00022630"/>
    </source>
</evidence>
<evidence type="ECO:0000259" key="6">
    <source>
        <dbReference type="Pfam" id="PF01266"/>
    </source>
</evidence>
<dbReference type="GO" id="GO:0050660">
    <property type="term" value="F:flavin adenine dinucleotide binding"/>
    <property type="evidence" value="ECO:0007669"/>
    <property type="project" value="InterPro"/>
</dbReference>
<dbReference type="InterPro" id="IPR036188">
    <property type="entry name" value="FAD/NAD-bd_sf"/>
</dbReference>
<comment type="caution">
    <text evidence="7">The sequence shown here is derived from an EMBL/GenBank/DDBJ whole genome shotgun (WGS) entry which is preliminary data.</text>
</comment>
<dbReference type="InterPro" id="IPR006076">
    <property type="entry name" value="FAD-dep_OxRdtase"/>
</dbReference>
<dbReference type="EMBL" id="MU001500">
    <property type="protein sequence ID" value="KAF2445147.1"/>
    <property type="molecule type" value="Genomic_DNA"/>
</dbReference>
<sequence>MTISTSPISVLVVGGGTFGTSTAYHLSLKPETYKNITVLDRFPVPSQEAAGNDINKVIRNDYADQLYARLTTEAMKLWADPHGLYKGLYHRTGWLLGAAEESKDFVRQSAETARKLGLVVAQPISPEEIRSRWPQITGEMDGWSTVWNPSAGWANARGALTQLAQAALKNGVRYIDGAQGHVVQLLYDENGRCIGAKAADGSAYFADTVILAAGAAAAALLDLKGQLVAKGHTVGHIKCTPAEVKKYQQIPIVAHLEGGLIFPPQEEGILKLAAMDFVTNFAGRNVSLPRYRSDNKGDGVPKPIEDKMRRWLSECFPELADRTWFETRICWDADTPDLHFLIDKHPNHPGLHLAIGGSAHGFKMMPVVGRYVVDSLEGSLEDEARNKWRWRPGAKMQHANPHPGQLLELSDIAGFRKVFTKL</sequence>
<evidence type="ECO:0000256" key="4">
    <source>
        <dbReference type="ARBA" id="ARBA00022827"/>
    </source>
</evidence>
<proteinExistence type="inferred from homology"/>
<comment type="similarity">
    <text evidence="2">Belongs to the MSOX/MTOX family.</text>
</comment>
<protein>
    <submittedName>
        <fullName evidence="7">Sarcosine oxidase</fullName>
    </submittedName>
</protein>